<dbReference type="Proteomes" id="UP000827284">
    <property type="component" value="Unassembled WGS sequence"/>
</dbReference>
<proteinExistence type="predicted"/>
<sequence length="824" mass="92634">MMSSPESWFDEINERRKGAGYFLLLTGRLQFNPVDYIKYRALQQDQSIILINEWARWMQDFKQSSFECARRAASIALALTQDDLDEYHRDRVSIEREQDALQSSKKQLLIADEQHSLRMEKRQAELVRSTSSTEDDVEAQSCTVSRKHTNDAVYDGNDRPTKMRQKQSPHLTEQLSEHFYQGIQVEDEEEILSEEGDVVLGGFAARSQAPISGTDRTLGPNQVHPAPLESLPKSGTLSVTSPTLDGAPSNLRQPPPKSRSGITGKSNQASTMTLQGPDTPVISATESTETTSPMSGSQCGPSTLSADPGKTISDPSNNACGRNEKTRQNSMAGQSKEGTLGSAKGVSDVAGPPLQNVNRCQSKKAKPFRVSQPSPKRAGPSKCTQRKPKTTSPLPSRGGRKKSLELAPPNPHAFPLSSGISETKKRRRTERFESLDASKFWKLSTGTCVEETLFKASLTADANIKIRSYAIDFECPITRRLFTDKEWNEIAERNQFVLPPLSKTTVDYLLKAKEAIIAQQSVVTVPLPMDDQGSCELAQATFQSWERMYRKIPSPFVVHDLSESYWGRKSWPLLMELLEDQDNIFMLDGEKMGLESSKRRNAGRQWKPDVKTPRKIIGRKLDLIARDVQDLKDWMIVERMRTWDEVSKKFMKETSYDLFRETHSIMTGRLQDTMNRNFKYKARFFGIYSGDRGYQSFELRPAGIGSHVSLFKEYPVYELPTSLGDMRAHIQGVVHLLQIRLCMIHTMRAYYLSEQDLEGDAWIYGNSRNERDVVPIVASSPIASPEAWDPTLDLAEGDSSSASSPDPVQTMNEDDLDELILYGN</sequence>
<comment type="caution">
    <text evidence="2">The sequence shown here is derived from an EMBL/GenBank/DDBJ whole genome shotgun (WGS) entry which is preliminary data.</text>
</comment>
<feature type="compositionally biased region" description="Polar residues" evidence="1">
    <location>
        <begin position="233"/>
        <end position="243"/>
    </location>
</feature>
<dbReference type="AlphaFoldDB" id="A0A9P3H1V3"/>
<name>A0A9P3H1V3_9FUNG</name>
<dbReference type="EMBL" id="BQFW01000001">
    <property type="protein sequence ID" value="GJJ68510.1"/>
    <property type="molecule type" value="Genomic_DNA"/>
</dbReference>
<feature type="compositionally biased region" description="Polar residues" evidence="1">
    <location>
        <begin position="798"/>
        <end position="811"/>
    </location>
</feature>
<reference evidence="2" key="1">
    <citation type="submission" date="2021-11" db="EMBL/GenBank/DDBJ databases">
        <authorList>
            <person name="Herlambang A."/>
            <person name="Guo Y."/>
            <person name="Takashima Y."/>
            <person name="Nishizawa T."/>
        </authorList>
    </citation>
    <scope>NUCLEOTIDE SEQUENCE</scope>
    <source>
        <strain evidence="2">E1425</strain>
    </source>
</reference>
<evidence type="ECO:0000313" key="2">
    <source>
        <dbReference type="EMBL" id="GJJ68510.1"/>
    </source>
</evidence>
<dbReference type="OrthoDB" id="2427805at2759"/>
<feature type="region of interest" description="Disordered" evidence="1">
    <location>
        <begin position="784"/>
        <end position="814"/>
    </location>
</feature>
<feature type="compositionally biased region" description="Polar residues" evidence="1">
    <location>
        <begin position="328"/>
        <end position="337"/>
    </location>
</feature>
<organism evidence="2 3">
    <name type="scientific">Entomortierella parvispora</name>
    <dbReference type="NCBI Taxonomy" id="205924"/>
    <lineage>
        <taxon>Eukaryota</taxon>
        <taxon>Fungi</taxon>
        <taxon>Fungi incertae sedis</taxon>
        <taxon>Mucoromycota</taxon>
        <taxon>Mortierellomycotina</taxon>
        <taxon>Mortierellomycetes</taxon>
        <taxon>Mortierellales</taxon>
        <taxon>Mortierellaceae</taxon>
        <taxon>Entomortierella</taxon>
    </lineage>
</organism>
<evidence type="ECO:0000313" key="3">
    <source>
        <dbReference type="Proteomes" id="UP000827284"/>
    </source>
</evidence>
<feature type="region of interest" description="Disordered" evidence="1">
    <location>
        <begin position="125"/>
        <end position="173"/>
    </location>
</feature>
<reference evidence="2" key="2">
    <citation type="journal article" date="2022" name="Microbiol. Resour. Announc.">
        <title>Whole-Genome Sequence of Entomortierella parvispora E1425, a Mucoromycotan Fungus Associated with Burkholderiaceae-Related Endosymbiotic Bacteria.</title>
        <authorList>
            <person name="Herlambang A."/>
            <person name="Guo Y."/>
            <person name="Takashima Y."/>
            <person name="Narisawa K."/>
            <person name="Ohta H."/>
            <person name="Nishizawa T."/>
        </authorList>
    </citation>
    <scope>NUCLEOTIDE SEQUENCE</scope>
    <source>
        <strain evidence="2">E1425</strain>
    </source>
</reference>
<keyword evidence="3" id="KW-1185">Reference proteome</keyword>
<protein>
    <submittedName>
        <fullName evidence="2">Uncharacterized protein</fullName>
    </submittedName>
</protein>
<evidence type="ECO:0000256" key="1">
    <source>
        <dbReference type="SAM" id="MobiDB-lite"/>
    </source>
</evidence>
<feature type="compositionally biased region" description="Polar residues" evidence="1">
    <location>
        <begin position="260"/>
        <end position="305"/>
    </location>
</feature>
<feature type="region of interest" description="Disordered" evidence="1">
    <location>
        <begin position="210"/>
        <end position="426"/>
    </location>
</feature>
<accession>A0A9P3H1V3</accession>
<gene>
    <name evidence="2" type="ORF">EMPS_00856</name>
</gene>